<dbReference type="Pfam" id="PF14559">
    <property type="entry name" value="TPR_19"/>
    <property type="match status" value="1"/>
</dbReference>
<evidence type="ECO:0000256" key="1">
    <source>
        <dbReference type="SAM" id="Phobius"/>
    </source>
</evidence>
<keyword evidence="1" id="KW-1133">Transmembrane helix</keyword>
<dbReference type="Gene3D" id="1.25.40.10">
    <property type="entry name" value="Tetratricopeptide repeat domain"/>
    <property type="match status" value="1"/>
</dbReference>
<protein>
    <submittedName>
        <fullName evidence="2">Membrane protein</fullName>
    </submittedName>
</protein>
<keyword evidence="3" id="KW-1185">Reference proteome</keyword>
<organism evidence="2 3">
    <name type="scientific">Lysobacter capsici AZ78</name>
    <dbReference type="NCBI Taxonomy" id="1444315"/>
    <lineage>
        <taxon>Bacteria</taxon>
        <taxon>Pseudomonadati</taxon>
        <taxon>Pseudomonadota</taxon>
        <taxon>Gammaproteobacteria</taxon>
        <taxon>Lysobacterales</taxon>
        <taxon>Lysobacteraceae</taxon>
        <taxon>Lysobacter</taxon>
    </lineage>
</organism>
<proteinExistence type="predicted"/>
<reference evidence="2 3" key="1">
    <citation type="journal article" date="2014" name="Genome Announc.">
        <title>Draft Genome Sequence of Lysobacter capsici AZ78, a Bacterium Antagonistic to Plant-Pathogenic Oomycetes.</title>
        <authorList>
            <person name="Puopolo G."/>
            <person name="Sonego P."/>
            <person name="Engelen K."/>
            <person name="Pertot I."/>
        </authorList>
    </citation>
    <scope>NUCLEOTIDE SEQUENCE [LARGE SCALE GENOMIC DNA]</scope>
    <source>
        <strain evidence="2 3">AZ78</strain>
    </source>
</reference>
<feature type="transmembrane region" description="Helical" evidence="1">
    <location>
        <begin position="27"/>
        <end position="50"/>
    </location>
</feature>
<evidence type="ECO:0000313" key="3">
    <source>
        <dbReference type="Proteomes" id="UP000023435"/>
    </source>
</evidence>
<gene>
    <name evidence="2" type="ORF">AZ78_2507</name>
</gene>
<keyword evidence="1" id="KW-0812">Transmembrane</keyword>
<dbReference type="InterPro" id="IPR011990">
    <property type="entry name" value="TPR-like_helical_dom_sf"/>
</dbReference>
<comment type="caution">
    <text evidence="2">The sequence shown here is derived from an EMBL/GenBank/DDBJ whole genome shotgun (WGS) entry which is preliminary data.</text>
</comment>
<dbReference type="RefSeq" id="WP_036108244.1">
    <property type="nucleotide sequence ID" value="NZ_JAJA02000001.1"/>
</dbReference>
<sequence length="251" mass="27890">MPYLGLGLHVIVALCFAVHVVRSGQDRYWLMILFMFPLLGSVVYGVAIWLPEQRHTRHGRALAGNVRRLLDPGRELREAQDAYDTAATTDNRMRLADALLGAGRASDALPLYRAALSGIHRDDPQIQVKLAHALLEAGDAAQARHMLEDLIARKPDFRSPEGHLTYARAVAAGGDKAKAKEEFEALVGYSSGFDAHVHYVECLIGWGELGRARELCEQAQTRAKRLPAYARRMNKPALDRLKELSKRAESM</sequence>
<dbReference type="SUPFAM" id="SSF48452">
    <property type="entry name" value="TPR-like"/>
    <property type="match status" value="1"/>
</dbReference>
<dbReference type="InterPro" id="IPR014562">
    <property type="entry name" value="UCP030959_TPR_rpt-cont"/>
</dbReference>
<accession>A0A125MMZ4</accession>
<keyword evidence="1" id="KW-0472">Membrane</keyword>
<dbReference type="OrthoDB" id="7559170at2"/>
<dbReference type="PIRSF" id="PIRSF030959">
    <property type="entry name" value="UCP030959"/>
    <property type="match status" value="1"/>
</dbReference>
<dbReference type="Proteomes" id="UP000023435">
    <property type="component" value="Unassembled WGS sequence"/>
</dbReference>
<dbReference type="EMBL" id="JAJA02000001">
    <property type="protein sequence ID" value="KWS04957.1"/>
    <property type="molecule type" value="Genomic_DNA"/>
</dbReference>
<evidence type="ECO:0000313" key="2">
    <source>
        <dbReference type="EMBL" id="KWS04957.1"/>
    </source>
</evidence>
<name>A0A125MMZ4_9GAMM</name>
<dbReference type="AlphaFoldDB" id="A0A125MMZ4"/>